<evidence type="ECO:0000313" key="3">
    <source>
        <dbReference type="EMBL" id="KAK8008337.1"/>
    </source>
</evidence>
<comment type="caution">
    <text evidence="3">The sequence shown here is derived from an EMBL/GenBank/DDBJ whole genome shotgun (WGS) entry which is preliminary data.</text>
</comment>
<feature type="signal peptide" evidence="1">
    <location>
        <begin position="1"/>
        <end position="17"/>
    </location>
</feature>
<organism evidence="3 4">
    <name type="scientific">Apiospora marii</name>
    <dbReference type="NCBI Taxonomy" id="335849"/>
    <lineage>
        <taxon>Eukaryota</taxon>
        <taxon>Fungi</taxon>
        <taxon>Dikarya</taxon>
        <taxon>Ascomycota</taxon>
        <taxon>Pezizomycotina</taxon>
        <taxon>Sordariomycetes</taxon>
        <taxon>Xylariomycetidae</taxon>
        <taxon>Amphisphaeriales</taxon>
        <taxon>Apiosporaceae</taxon>
        <taxon>Apiospora</taxon>
    </lineage>
</organism>
<proteinExistence type="predicted"/>
<sequence length="381" mass="42215">MFLTLITSLFFCLVSLAAPTMSGFKEYKITRSDGTIATVNFHESFVPDPKMAAAPPAKEVPPISAAEDDPERFIIYFTPDITVERLCKLQERDCTTTENSAVWGDCEVLKTGFEGTPGYWDVSYFQTRDAYNMLGYYGECILSLARDDEYINDNAQLSTKDVGSWMKNAGRSCGVVYPDDVIRVGAKVSLDCPDTDTEDVKSRLKLWIHSPDGEVLSTRAENVIVPTGGNASLAEPEPLPRDFNAVYVPMAGAPPFCTIGSQECDTSDKSPEWEDCLELISTINSAPGYWDMSLWSDQNAYGLLAYWDSCQIYVSRDDANWTLPARIGSRDVVTILEHSHSLCGETYKGVEHVEALWENSCLSTTDGLSAKINVWLHASFT</sequence>
<dbReference type="Pfam" id="PF14856">
    <property type="entry name" value="Hce2"/>
    <property type="match status" value="2"/>
</dbReference>
<evidence type="ECO:0000313" key="4">
    <source>
        <dbReference type="Proteomes" id="UP001396898"/>
    </source>
</evidence>
<dbReference type="EMBL" id="JAQQWI010000016">
    <property type="protein sequence ID" value="KAK8008337.1"/>
    <property type="molecule type" value="Genomic_DNA"/>
</dbReference>
<evidence type="ECO:0000259" key="2">
    <source>
        <dbReference type="Pfam" id="PF14856"/>
    </source>
</evidence>
<dbReference type="InterPro" id="IPR029226">
    <property type="entry name" value="Ecp2-like"/>
</dbReference>
<evidence type="ECO:0000256" key="1">
    <source>
        <dbReference type="SAM" id="SignalP"/>
    </source>
</evidence>
<accession>A0ABR1RCJ0</accession>
<protein>
    <recommendedName>
        <fullName evidence="2">Ecp2 effector protein-like domain-containing protein</fullName>
    </recommendedName>
</protein>
<feature type="chain" id="PRO_5047285604" description="Ecp2 effector protein-like domain-containing protein" evidence="1">
    <location>
        <begin position="18"/>
        <end position="381"/>
    </location>
</feature>
<reference evidence="3 4" key="1">
    <citation type="submission" date="2023-01" db="EMBL/GenBank/DDBJ databases">
        <title>Analysis of 21 Apiospora genomes using comparative genomics revels a genus with tremendous synthesis potential of carbohydrate active enzymes and secondary metabolites.</title>
        <authorList>
            <person name="Sorensen T."/>
        </authorList>
    </citation>
    <scope>NUCLEOTIDE SEQUENCE [LARGE SCALE GENOMIC DNA]</scope>
    <source>
        <strain evidence="3 4">CBS 20057</strain>
    </source>
</reference>
<keyword evidence="1" id="KW-0732">Signal</keyword>
<dbReference type="Proteomes" id="UP001396898">
    <property type="component" value="Unassembled WGS sequence"/>
</dbReference>
<keyword evidence="4" id="KW-1185">Reference proteome</keyword>
<name>A0ABR1RCJ0_9PEZI</name>
<feature type="domain" description="Ecp2 effector protein-like" evidence="2">
    <location>
        <begin position="87"/>
        <end position="192"/>
    </location>
</feature>
<feature type="domain" description="Ecp2 effector protein-like" evidence="2">
    <location>
        <begin position="257"/>
        <end position="348"/>
    </location>
</feature>
<gene>
    <name evidence="3" type="ORF">PG991_010888</name>
</gene>